<keyword evidence="6" id="KW-0175">Coiled coil</keyword>
<evidence type="ECO:0000256" key="7">
    <source>
        <dbReference type="SAM" id="MobiDB-lite"/>
    </source>
</evidence>
<evidence type="ECO:0000256" key="3">
    <source>
        <dbReference type="ARBA" id="ARBA00023125"/>
    </source>
</evidence>
<evidence type="ECO:0000256" key="4">
    <source>
        <dbReference type="ARBA" id="ARBA00023163"/>
    </source>
</evidence>
<name>A0AAV2E5V3_9ROSI</name>
<dbReference type="SUPFAM" id="SSF57959">
    <property type="entry name" value="Leucine zipper domain"/>
    <property type="match status" value="1"/>
</dbReference>
<dbReference type="PANTHER" id="PTHR13690">
    <property type="entry name" value="TRANSCRIPTION FACTOR POSF21-RELATED"/>
    <property type="match status" value="1"/>
</dbReference>
<evidence type="ECO:0000313" key="10">
    <source>
        <dbReference type="Proteomes" id="UP001497516"/>
    </source>
</evidence>
<dbReference type="GO" id="GO:0005634">
    <property type="term" value="C:nucleus"/>
    <property type="evidence" value="ECO:0007669"/>
    <property type="project" value="UniProtKB-SubCell"/>
</dbReference>
<dbReference type="InterPro" id="IPR046347">
    <property type="entry name" value="bZIP_sf"/>
</dbReference>
<feature type="coiled-coil region" evidence="6">
    <location>
        <begin position="180"/>
        <end position="214"/>
    </location>
</feature>
<sequence length="333" mass="36859">MQDRNPNHLDSTLSPNADNNHPQRKSLHRRAISEVQFCIIPQDLDLSSATSFDDLGSENDLFYTYMDKGENLNPCRSSGGLEAGNKASCLKGKHRHSNSIDGSSIVESIEAKKAMAPDKLAELWNVDPKRAKRIIANRQSAARSKERKARYILELERKVHTFQTNATTLSTQLSLFQRGTSGLTNENTELKLRLQAMEQQAQLHDAVNDALRKEVERLKLVTGDRMTQVVDPFYNGVNHQPTFFPIQPQFGHVMSNMNHVPQYHHPFMPTNNVPANSHGPALAASGPHYGPGFSEMLPHDPIGRLQGLDISSGNYVVVKSEGPSISASESSSG</sequence>
<dbReference type="EMBL" id="OZ034817">
    <property type="protein sequence ID" value="CAL1381318.1"/>
    <property type="molecule type" value="Genomic_DNA"/>
</dbReference>
<organism evidence="9 10">
    <name type="scientific">Linum trigynum</name>
    <dbReference type="NCBI Taxonomy" id="586398"/>
    <lineage>
        <taxon>Eukaryota</taxon>
        <taxon>Viridiplantae</taxon>
        <taxon>Streptophyta</taxon>
        <taxon>Embryophyta</taxon>
        <taxon>Tracheophyta</taxon>
        <taxon>Spermatophyta</taxon>
        <taxon>Magnoliopsida</taxon>
        <taxon>eudicotyledons</taxon>
        <taxon>Gunneridae</taxon>
        <taxon>Pentapetalae</taxon>
        <taxon>rosids</taxon>
        <taxon>fabids</taxon>
        <taxon>Malpighiales</taxon>
        <taxon>Linaceae</taxon>
        <taxon>Linum</taxon>
    </lineage>
</organism>
<dbReference type="Gene3D" id="1.20.5.170">
    <property type="match status" value="1"/>
</dbReference>
<feature type="domain" description="BZIP" evidence="8">
    <location>
        <begin position="127"/>
        <end position="190"/>
    </location>
</feature>
<dbReference type="FunFam" id="1.20.5.170:FF:000009">
    <property type="entry name" value="probable transcription factor PosF21"/>
    <property type="match status" value="1"/>
</dbReference>
<proteinExistence type="predicted"/>
<dbReference type="SMART" id="SM00338">
    <property type="entry name" value="BRLZ"/>
    <property type="match status" value="1"/>
</dbReference>
<dbReference type="Pfam" id="PF00170">
    <property type="entry name" value="bZIP_1"/>
    <property type="match status" value="1"/>
</dbReference>
<protein>
    <recommendedName>
        <fullName evidence="8">BZIP domain-containing protein</fullName>
    </recommendedName>
</protein>
<dbReference type="CDD" id="cd14703">
    <property type="entry name" value="bZIP_plant_RF2"/>
    <property type="match status" value="1"/>
</dbReference>
<evidence type="ECO:0000256" key="6">
    <source>
        <dbReference type="SAM" id="Coils"/>
    </source>
</evidence>
<comment type="subcellular location">
    <subcellularLocation>
        <location evidence="1">Nucleus</location>
    </subcellularLocation>
</comment>
<evidence type="ECO:0000313" key="9">
    <source>
        <dbReference type="EMBL" id="CAL1381318.1"/>
    </source>
</evidence>
<gene>
    <name evidence="9" type="ORF">LTRI10_LOCUS22703</name>
</gene>
<evidence type="ECO:0000259" key="8">
    <source>
        <dbReference type="PROSITE" id="PS50217"/>
    </source>
</evidence>
<feature type="region of interest" description="Disordered" evidence="7">
    <location>
        <begin position="1"/>
        <end position="27"/>
    </location>
</feature>
<keyword evidence="4" id="KW-0804">Transcription</keyword>
<evidence type="ECO:0000256" key="5">
    <source>
        <dbReference type="ARBA" id="ARBA00023242"/>
    </source>
</evidence>
<evidence type="ECO:0000256" key="2">
    <source>
        <dbReference type="ARBA" id="ARBA00023015"/>
    </source>
</evidence>
<dbReference type="AlphaFoldDB" id="A0AAV2E5V3"/>
<dbReference type="GO" id="GO:0003700">
    <property type="term" value="F:DNA-binding transcription factor activity"/>
    <property type="evidence" value="ECO:0007669"/>
    <property type="project" value="InterPro"/>
</dbReference>
<keyword evidence="5" id="KW-0539">Nucleus</keyword>
<dbReference type="PROSITE" id="PS50217">
    <property type="entry name" value="BZIP"/>
    <property type="match status" value="1"/>
</dbReference>
<feature type="compositionally biased region" description="Polar residues" evidence="7">
    <location>
        <begin position="8"/>
        <end position="20"/>
    </location>
</feature>
<keyword evidence="3" id="KW-0238">DNA-binding</keyword>
<keyword evidence="2" id="KW-0805">Transcription regulation</keyword>
<dbReference type="InterPro" id="IPR004827">
    <property type="entry name" value="bZIP"/>
</dbReference>
<evidence type="ECO:0000256" key="1">
    <source>
        <dbReference type="ARBA" id="ARBA00004123"/>
    </source>
</evidence>
<keyword evidence="10" id="KW-1185">Reference proteome</keyword>
<dbReference type="InterPro" id="IPR044759">
    <property type="entry name" value="bZIP_RF2"/>
</dbReference>
<dbReference type="PANTHER" id="PTHR13690:SF103">
    <property type="entry name" value="BZIP TRANSCRIPTION FACTOR 18"/>
    <property type="match status" value="1"/>
</dbReference>
<reference evidence="9 10" key="1">
    <citation type="submission" date="2024-04" db="EMBL/GenBank/DDBJ databases">
        <authorList>
            <person name="Fracassetti M."/>
        </authorList>
    </citation>
    <scope>NUCLEOTIDE SEQUENCE [LARGE SCALE GENOMIC DNA]</scope>
</reference>
<dbReference type="GO" id="GO:0003677">
    <property type="term" value="F:DNA binding"/>
    <property type="evidence" value="ECO:0007669"/>
    <property type="project" value="UniProtKB-KW"/>
</dbReference>
<accession>A0AAV2E5V3</accession>
<dbReference type="Proteomes" id="UP001497516">
    <property type="component" value="Chromosome 4"/>
</dbReference>